<gene>
    <name evidence="2" type="ORF">DYL61_29630</name>
</gene>
<sequence>MKCEKLSPTDADALLRFFCQLVDQDSERVERPEDALQLDHDKEVAWINGLLEKERAGEVAALCVLNDEAVIVGLGEVERRPRWIERHVAEIRFGLLPGCLDEGCELVRQLEQRATFMGIELLYYFHLATQSQGIAVLEACGFELSGELPGYYKKEQGYVDRVFYSKTLGVSHCC</sequence>
<evidence type="ECO:0000259" key="1">
    <source>
        <dbReference type="PROSITE" id="PS51186"/>
    </source>
</evidence>
<dbReference type="SUPFAM" id="SSF55729">
    <property type="entry name" value="Acyl-CoA N-acyltransferases (Nat)"/>
    <property type="match status" value="1"/>
</dbReference>
<evidence type="ECO:0000313" key="2">
    <source>
        <dbReference type="EMBL" id="TFY85347.1"/>
    </source>
</evidence>
<keyword evidence="2" id="KW-0808">Transferase</keyword>
<proteinExistence type="predicted"/>
<dbReference type="AlphaFoldDB" id="A0A4Z0AG40"/>
<dbReference type="PROSITE" id="PS51186">
    <property type="entry name" value="GNAT"/>
    <property type="match status" value="1"/>
</dbReference>
<evidence type="ECO:0000313" key="3">
    <source>
        <dbReference type="Proteomes" id="UP000297734"/>
    </source>
</evidence>
<reference evidence="2 3" key="1">
    <citation type="journal article" date="2019" name="Syst. Appl. Microbiol.">
        <title>New species of pathogenic Pseudomonas isolated from citrus in Tunisia: Proposal of Pseudomonas kairouanensis sp. nov. and Pseudomonas nabeulensis sp. nov.</title>
        <authorList>
            <person name="Oueslati M."/>
            <person name="Mulet M."/>
            <person name="Gomila M."/>
            <person name="Berge O."/>
            <person name="Hajlaoui M.R."/>
            <person name="Lalucat J."/>
            <person name="Sadfi-Zouaoui N."/>
            <person name="Garcia-Valdes E."/>
        </authorList>
    </citation>
    <scope>NUCLEOTIDE SEQUENCE [LARGE SCALE GENOMIC DNA]</scope>
    <source>
        <strain evidence="2 3">E10B</strain>
    </source>
</reference>
<dbReference type="RefSeq" id="WP_135311322.1">
    <property type="nucleotide sequence ID" value="NZ_QUZT01000101.1"/>
</dbReference>
<dbReference type="OrthoDB" id="9801656at2"/>
<name>A0A4Z0AG40_9PSED</name>
<dbReference type="GO" id="GO:0016747">
    <property type="term" value="F:acyltransferase activity, transferring groups other than amino-acyl groups"/>
    <property type="evidence" value="ECO:0007669"/>
    <property type="project" value="InterPro"/>
</dbReference>
<dbReference type="InterPro" id="IPR016181">
    <property type="entry name" value="Acyl_CoA_acyltransferase"/>
</dbReference>
<dbReference type="InterPro" id="IPR000182">
    <property type="entry name" value="GNAT_dom"/>
</dbReference>
<protein>
    <submittedName>
        <fullName evidence="2">N-acetyltransferase</fullName>
    </submittedName>
</protein>
<comment type="caution">
    <text evidence="2">The sequence shown here is derived from an EMBL/GenBank/DDBJ whole genome shotgun (WGS) entry which is preliminary data.</text>
</comment>
<accession>A0A4Z0AG40</accession>
<organism evidence="2 3">
    <name type="scientific">Pseudomonas nabeulensis</name>
    <dbReference type="NCBI Taxonomy" id="2293833"/>
    <lineage>
        <taxon>Bacteria</taxon>
        <taxon>Pseudomonadati</taxon>
        <taxon>Pseudomonadota</taxon>
        <taxon>Gammaproteobacteria</taxon>
        <taxon>Pseudomonadales</taxon>
        <taxon>Pseudomonadaceae</taxon>
        <taxon>Pseudomonas</taxon>
    </lineage>
</organism>
<keyword evidence="3" id="KW-1185">Reference proteome</keyword>
<dbReference type="Proteomes" id="UP000297734">
    <property type="component" value="Unassembled WGS sequence"/>
</dbReference>
<feature type="domain" description="N-acetyltransferase" evidence="1">
    <location>
        <begin position="1"/>
        <end position="169"/>
    </location>
</feature>
<dbReference type="EMBL" id="QUZT01000101">
    <property type="protein sequence ID" value="TFY85347.1"/>
    <property type="molecule type" value="Genomic_DNA"/>
</dbReference>
<dbReference type="Gene3D" id="3.40.630.30">
    <property type="match status" value="1"/>
</dbReference>